<comment type="cofactor">
    <cofactor evidence="1">
        <name>Mg(2+)</name>
        <dbReference type="ChEBI" id="CHEBI:18420"/>
    </cofactor>
</comment>
<dbReference type="EMBL" id="BAAAPW010000003">
    <property type="protein sequence ID" value="GAA2038366.1"/>
    <property type="molecule type" value="Genomic_DNA"/>
</dbReference>
<sequence>MPSVESLRRDPRSVRGDGAAGAPAPGSPGGDGVAGGFARRVEDAVARVPAAVAAAWRAVPAPADDQPELRALVDRLAGQGGGKYVRARLAAAAYLGSGGSDVRTCDALATAVQLLHVGLCVHDDLIDDDDRRHGAANVFGRVRDEWLERGADRRVAGRQAASAALLAGDLAIGEAMGLLAAAPVAPEVRVALVCEAVAALRRAVSGELMDVAGEESPPEAARPTRTAELKTSGYSVVLPLRAGALASGRADAATLDALDGYGRHLGVAYQLRDDELAVFGDPERTGKSTSSDIRGGKRTFLLQLTLAAASPAQRASLERDVGRPGLTEDGIERVRAIMRETGALERHRACIVRRAADAAAALDDAGLPAALDGYLRVLARSVPTRES</sequence>
<protein>
    <submittedName>
        <fullName evidence="8">Polyprenyl synthetase family protein</fullName>
    </submittedName>
</protein>
<feature type="region of interest" description="Disordered" evidence="7">
    <location>
        <begin position="1"/>
        <end position="36"/>
    </location>
</feature>
<dbReference type="InterPro" id="IPR000092">
    <property type="entry name" value="Polyprenyl_synt"/>
</dbReference>
<proteinExistence type="inferred from homology"/>
<feature type="compositionally biased region" description="Basic and acidic residues" evidence="7">
    <location>
        <begin position="1"/>
        <end position="15"/>
    </location>
</feature>
<keyword evidence="4" id="KW-0479">Metal-binding</keyword>
<evidence type="ECO:0000256" key="3">
    <source>
        <dbReference type="ARBA" id="ARBA00022679"/>
    </source>
</evidence>
<dbReference type="PANTHER" id="PTHR12001:SF85">
    <property type="entry name" value="SHORT CHAIN ISOPRENYL DIPHOSPHATE SYNTHASE"/>
    <property type="match status" value="1"/>
</dbReference>
<keyword evidence="9" id="KW-1185">Reference proteome</keyword>
<dbReference type="Gene3D" id="1.10.600.10">
    <property type="entry name" value="Farnesyl Diphosphate Synthase"/>
    <property type="match status" value="1"/>
</dbReference>
<evidence type="ECO:0000256" key="2">
    <source>
        <dbReference type="ARBA" id="ARBA00006706"/>
    </source>
</evidence>
<dbReference type="RefSeq" id="WP_344374018.1">
    <property type="nucleotide sequence ID" value="NZ_BAAAPW010000003.1"/>
</dbReference>
<name>A0ABN2UJD0_9MICO</name>
<dbReference type="SFLD" id="SFLDS00005">
    <property type="entry name" value="Isoprenoid_Synthase_Type_I"/>
    <property type="match status" value="1"/>
</dbReference>
<dbReference type="Pfam" id="PF00348">
    <property type="entry name" value="polyprenyl_synt"/>
    <property type="match status" value="1"/>
</dbReference>
<evidence type="ECO:0000256" key="4">
    <source>
        <dbReference type="ARBA" id="ARBA00022723"/>
    </source>
</evidence>
<dbReference type="SUPFAM" id="SSF48576">
    <property type="entry name" value="Terpenoid synthases"/>
    <property type="match status" value="1"/>
</dbReference>
<comment type="similarity">
    <text evidence="2 6">Belongs to the FPP/GGPP synthase family.</text>
</comment>
<dbReference type="PANTHER" id="PTHR12001">
    <property type="entry name" value="GERANYLGERANYL PYROPHOSPHATE SYNTHASE"/>
    <property type="match status" value="1"/>
</dbReference>
<evidence type="ECO:0000256" key="7">
    <source>
        <dbReference type="SAM" id="MobiDB-lite"/>
    </source>
</evidence>
<evidence type="ECO:0000256" key="6">
    <source>
        <dbReference type="RuleBase" id="RU004466"/>
    </source>
</evidence>
<organism evidence="8 9">
    <name type="scientific">Agromyces tropicus</name>
    <dbReference type="NCBI Taxonomy" id="555371"/>
    <lineage>
        <taxon>Bacteria</taxon>
        <taxon>Bacillati</taxon>
        <taxon>Actinomycetota</taxon>
        <taxon>Actinomycetes</taxon>
        <taxon>Micrococcales</taxon>
        <taxon>Microbacteriaceae</taxon>
        <taxon>Agromyces</taxon>
    </lineage>
</organism>
<keyword evidence="5" id="KW-0460">Magnesium</keyword>
<evidence type="ECO:0000256" key="1">
    <source>
        <dbReference type="ARBA" id="ARBA00001946"/>
    </source>
</evidence>
<gene>
    <name evidence="8" type="ORF">GCM10009819_23960</name>
</gene>
<evidence type="ECO:0000313" key="9">
    <source>
        <dbReference type="Proteomes" id="UP001501196"/>
    </source>
</evidence>
<dbReference type="Proteomes" id="UP001501196">
    <property type="component" value="Unassembled WGS sequence"/>
</dbReference>
<accession>A0ABN2UJD0</accession>
<keyword evidence="3 6" id="KW-0808">Transferase</keyword>
<reference evidence="8 9" key="1">
    <citation type="journal article" date="2019" name="Int. J. Syst. Evol. Microbiol.">
        <title>The Global Catalogue of Microorganisms (GCM) 10K type strain sequencing project: providing services to taxonomists for standard genome sequencing and annotation.</title>
        <authorList>
            <consortium name="The Broad Institute Genomics Platform"/>
            <consortium name="The Broad Institute Genome Sequencing Center for Infectious Disease"/>
            <person name="Wu L."/>
            <person name="Ma J."/>
        </authorList>
    </citation>
    <scope>NUCLEOTIDE SEQUENCE [LARGE SCALE GENOMIC DNA]</scope>
    <source>
        <strain evidence="8 9">JCM 15672</strain>
    </source>
</reference>
<comment type="caution">
    <text evidence="8">The sequence shown here is derived from an EMBL/GenBank/DDBJ whole genome shotgun (WGS) entry which is preliminary data.</text>
</comment>
<evidence type="ECO:0000256" key="5">
    <source>
        <dbReference type="ARBA" id="ARBA00022842"/>
    </source>
</evidence>
<dbReference type="InterPro" id="IPR008949">
    <property type="entry name" value="Isoprenoid_synthase_dom_sf"/>
</dbReference>
<evidence type="ECO:0000313" key="8">
    <source>
        <dbReference type="EMBL" id="GAA2038366.1"/>
    </source>
</evidence>